<dbReference type="Ensembl" id="ENSSSCT00065043536.1">
    <property type="protein sequence ID" value="ENSSSCP00065018514.1"/>
    <property type="gene ID" value="ENSSSCG00065032141.1"/>
</dbReference>
<sequence length="199" mass="22382">VQERGPPGIVSPFKRVFLKGEKSRDKKAHEKVTERRPLHTVVLSLPERVEPDRLLSDYIEKEVKVSSRLQDALARRQQRPLGCTEGCGSGTRPHARRVGSPTRGPAWGVVTGNRVPRPQMSVFWPRVCFSSQQQAASFLVKAGCVFRFLAHVLALFHVSLSQPRTRAPKSCQSLWPLVDKNDVHPCVVSVSTEHYSRKE</sequence>
<dbReference type="InterPro" id="IPR026159">
    <property type="entry name" value="Malcavernin"/>
</dbReference>
<dbReference type="Proteomes" id="UP000694725">
    <property type="component" value="Unplaced"/>
</dbReference>
<dbReference type="PANTHER" id="PTHR21642:SF4">
    <property type="entry name" value="CEREBRAL CAVERNOUS MALFORMATIONS 2 PROTEIN"/>
    <property type="match status" value="1"/>
</dbReference>
<evidence type="ECO:0000313" key="2">
    <source>
        <dbReference type="Ensembl" id="ENSSSCP00065018514.1"/>
    </source>
</evidence>
<evidence type="ECO:0000256" key="1">
    <source>
        <dbReference type="SAM" id="MobiDB-lite"/>
    </source>
</evidence>
<organism evidence="2 3">
    <name type="scientific">Sus scrofa</name>
    <name type="common">Pig</name>
    <dbReference type="NCBI Taxonomy" id="9823"/>
    <lineage>
        <taxon>Eukaryota</taxon>
        <taxon>Metazoa</taxon>
        <taxon>Chordata</taxon>
        <taxon>Craniata</taxon>
        <taxon>Vertebrata</taxon>
        <taxon>Euteleostomi</taxon>
        <taxon>Mammalia</taxon>
        <taxon>Eutheria</taxon>
        <taxon>Laurasiatheria</taxon>
        <taxon>Artiodactyla</taxon>
        <taxon>Suina</taxon>
        <taxon>Suidae</taxon>
        <taxon>Sus</taxon>
    </lineage>
</organism>
<dbReference type="AlphaFoldDB" id="A0A8D1YA95"/>
<evidence type="ECO:0000313" key="3">
    <source>
        <dbReference type="Proteomes" id="UP000694725"/>
    </source>
</evidence>
<feature type="region of interest" description="Disordered" evidence="1">
    <location>
        <begin position="83"/>
        <end position="111"/>
    </location>
</feature>
<reference evidence="2" key="1">
    <citation type="submission" date="2025-08" db="UniProtKB">
        <authorList>
            <consortium name="Ensembl"/>
        </authorList>
    </citation>
    <scope>IDENTIFICATION</scope>
</reference>
<dbReference type="PANTHER" id="PTHR21642">
    <property type="entry name" value="CEREBRAL CAVERNOUS MALFORMATIONS PROTEIN 2 HOMOLOG"/>
    <property type="match status" value="1"/>
</dbReference>
<protein>
    <submittedName>
        <fullName evidence="2">Uncharacterized protein</fullName>
    </submittedName>
</protein>
<proteinExistence type="predicted"/>
<name>A0A8D1YA95_PIG</name>
<accession>A0A8D1YA95</accession>